<accession>A0A194XFD8</accession>
<dbReference type="InParanoid" id="A0A194XFD8"/>
<gene>
    <name evidence="2" type="ORF">LY89DRAFT_506174</name>
</gene>
<evidence type="ECO:0000256" key="1">
    <source>
        <dbReference type="SAM" id="MobiDB-lite"/>
    </source>
</evidence>
<feature type="region of interest" description="Disordered" evidence="1">
    <location>
        <begin position="1"/>
        <end position="30"/>
    </location>
</feature>
<dbReference type="KEGG" id="psco:LY89DRAFT_506174"/>
<organism evidence="2 3">
    <name type="scientific">Mollisia scopiformis</name>
    <name type="common">Conifer needle endophyte fungus</name>
    <name type="synonym">Phialocephala scopiformis</name>
    <dbReference type="NCBI Taxonomy" id="149040"/>
    <lineage>
        <taxon>Eukaryota</taxon>
        <taxon>Fungi</taxon>
        <taxon>Dikarya</taxon>
        <taxon>Ascomycota</taxon>
        <taxon>Pezizomycotina</taxon>
        <taxon>Leotiomycetes</taxon>
        <taxon>Helotiales</taxon>
        <taxon>Mollisiaceae</taxon>
        <taxon>Mollisia</taxon>
    </lineage>
</organism>
<dbReference type="OrthoDB" id="4776573at2759"/>
<proteinExistence type="predicted"/>
<sequence length="545" mass="61509">MGLKSSAAKPKAGSLLASDKARSPKARLGKMRGVLTRWKHKLDRSDSNRLKMPLRRSSRASLRSLESTRNSSQTLLGRLPGARSSSFSFSSRSTTLPVRALRPIEEEYTIPEFDQETDLKVIVDDLPLQADLDLALERLIPSLEYKDPGKACPSKDRDCPYGYCPCEPYPTQKIDLSSPMFPWFKLPLKIKQRIYELCFPHEDRRISLMRPSLTEAAFPADYFASPWDVLDPVWGLLECCYAWRTEVLAYFWSQFHFHVTLNEFTGPLTCQLSHVWLVENLSMVQRLTIERDYTRLAGSAKKNADQLSFKVAAKVRATVQTYVKELLKRADGMHMAELHVMARGYVGCRPGTESRYVPEAIEDNVAPILELSKILKRCRMSGFSRTFSNSVLQSLFEDRIGRVVPSVPFDNAWPSLMACTLEGLYTPSIMSTSELEQGVKWSIKTKEILKKKFIKKSSKAEKNGAKGSDKNAETRLFTPPAPTSIPQLGSTFAHIEVLPQNSITKNGRSPTVAHDPGAAINFRYEACPTKHWHSLCTTDTSHECY</sequence>
<dbReference type="GeneID" id="28817749"/>
<evidence type="ECO:0000313" key="2">
    <source>
        <dbReference type="EMBL" id="KUJ18849.1"/>
    </source>
</evidence>
<dbReference type="STRING" id="149040.A0A194XFD8"/>
<feature type="compositionally biased region" description="Low complexity" evidence="1">
    <location>
        <begin position="59"/>
        <end position="69"/>
    </location>
</feature>
<dbReference type="Proteomes" id="UP000070700">
    <property type="component" value="Unassembled WGS sequence"/>
</dbReference>
<dbReference type="EMBL" id="KQ947412">
    <property type="protein sequence ID" value="KUJ18849.1"/>
    <property type="molecule type" value="Genomic_DNA"/>
</dbReference>
<keyword evidence="3" id="KW-1185">Reference proteome</keyword>
<dbReference type="RefSeq" id="XP_018073204.1">
    <property type="nucleotide sequence ID" value="XM_018208023.1"/>
</dbReference>
<protein>
    <submittedName>
        <fullName evidence="2">Uncharacterized protein</fullName>
    </submittedName>
</protein>
<evidence type="ECO:0000313" key="3">
    <source>
        <dbReference type="Proteomes" id="UP000070700"/>
    </source>
</evidence>
<dbReference type="AlphaFoldDB" id="A0A194XFD8"/>
<name>A0A194XFD8_MOLSC</name>
<feature type="region of interest" description="Disordered" evidence="1">
    <location>
        <begin position="46"/>
        <end position="83"/>
    </location>
</feature>
<reference evidence="2 3" key="1">
    <citation type="submission" date="2015-10" db="EMBL/GenBank/DDBJ databases">
        <title>Full genome of DAOMC 229536 Phialocephala scopiformis, a fungal endophyte of spruce producing the potent anti-insectan compound rugulosin.</title>
        <authorList>
            <consortium name="DOE Joint Genome Institute"/>
            <person name="Walker A.K."/>
            <person name="Frasz S.L."/>
            <person name="Seifert K.A."/>
            <person name="Miller J.D."/>
            <person name="Mondo S.J."/>
            <person name="Labutti K."/>
            <person name="Lipzen A."/>
            <person name="Dockter R."/>
            <person name="Kennedy M."/>
            <person name="Grigoriev I.V."/>
            <person name="Spatafora J.W."/>
        </authorList>
    </citation>
    <scope>NUCLEOTIDE SEQUENCE [LARGE SCALE GENOMIC DNA]</scope>
    <source>
        <strain evidence="2 3">CBS 120377</strain>
    </source>
</reference>